<evidence type="ECO:0000313" key="1">
    <source>
        <dbReference type="EMBL" id="CAG9933900.1"/>
    </source>
</evidence>
<sequence>MEIPYGSLEDLTVYSKITLLFCTKLDIAVPSCGHDASVISVGHDRLGVNAVDLLV</sequence>
<name>A0ABM8Z205_9PROT</name>
<accession>A0ABM8Z205</accession>
<protein>
    <submittedName>
        <fullName evidence="1">Uncharacterized protein</fullName>
    </submittedName>
</protein>
<dbReference type="Proteomes" id="UP000839052">
    <property type="component" value="Chromosome"/>
</dbReference>
<dbReference type="EMBL" id="OU912926">
    <property type="protein sequence ID" value="CAG9933900.1"/>
    <property type="molecule type" value="Genomic_DNA"/>
</dbReference>
<keyword evidence="2" id="KW-1185">Reference proteome</keyword>
<reference evidence="1 2" key="1">
    <citation type="submission" date="2021-10" db="EMBL/GenBank/DDBJ databases">
        <authorList>
            <person name="Koch H."/>
        </authorList>
    </citation>
    <scope>NUCLEOTIDE SEQUENCE [LARGE SCALE GENOMIC DNA]</scope>
    <source>
        <strain evidence="1">6680</strain>
    </source>
</reference>
<proteinExistence type="predicted"/>
<organism evidence="1 2">
    <name type="scientific">Candidatus Nitrotoga arctica</name>
    <dbReference type="NCBI Taxonomy" id="453162"/>
    <lineage>
        <taxon>Bacteria</taxon>
        <taxon>Pseudomonadati</taxon>
        <taxon>Pseudomonadota</taxon>
        <taxon>Betaproteobacteria</taxon>
        <taxon>Nitrosomonadales</taxon>
        <taxon>Gallionellaceae</taxon>
        <taxon>Candidatus Nitrotoga</taxon>
    </lineage>
</organism>
<evidence type="ECO:0000313" key="2">
    <source>
        <dbReference type="Proteomes" id="UP000839052"/>
    </source>
</evidence>
<gene>
    <name evidence="1" type="ORF">NTG6680_2651</name>
</gene>